<proteinExistence type="predicted"/>
<dbReference type="AlphaFoldDB" id="A0A7R8WM29"/>
<evidence type="ECO:0000313" key="2">
    <source>
        <dbReference type="EMBL" id="CAD7233432.1"/>
    </source>
</evidence>
<name>A0A7R8WM29_9CRUS</name>
<evidence type="ECO:0000256" key="1">
    <source>
        <dbReference type="SAM" id="MobiDB-lite"/>
    </source>
</evidence>
<dbReference type="PANTHER" id="PTHR22928:SF3">
    <property type="entry name" value="TELOMERE-ASSOCIATED PROTEIN RIF1"/>
    <property type="match status" value="1"/>
</dbReference>
<dbReference type="GO" id="GO:0005634">
    <property type="term" value="C:nucleus"/>
    <property type="evidence" value="ECO:0007669"/>
    <property type="project" value="TreeGrafter"/>
</dbReference>
<reference evidence="2" key="1">
    <citation type="submission" date="2020-11" db="EMBL/GenBank/DDBJ databases">
        <authorList>
            <person name="Tran Van P."/>
        </authorList>
    </citation>
    <scope>NUCLEOTIDE SEQUENCE</scope>
</reference>
<feature type="region of interest" description="Disordered" evidence="1">
    <location>
        <begin position="451"/>
        <end position="506"/>
    </location>
</feature>
<dbReference type="GO" id="GO:0000723">
    <property type="term" value="P:telomere maintenance"/>
    <property type="evidence" value="ECO:0007669"/>
    <property type="project" value="TreeGrafter"/>
</dbReference>
<accession>A0A7R8WM29</accession>
<gene>
    <name evidence="2" type="ORF">CTOB1V02_LOCUS11254</name>
</gene>
<dbReference type="EMBL" id="OB666252">
    <property type="protein sequence ID" value="CAD7233432.1"/>
    <property type="molecule type" value="Genomic_DNA"/>
</dbReference>
<dbReference type="PANTHER" id="PTHR22928">
    <property type="entry name" value="TELOMERE-ASSOCIATED PROTEIN RIF1"/>
    <property type="match status" value="1"/>
</dbReference>
<organism evidence="2">
    <name type="scientific">Cyprideis torosa</name>
    <dbReference type="NCBI Taxonomy" id="163714"/>
    <lineage>
        <taxon>Eukaryota</taxon>
        <taxon>Metazoa</taxon>
        <taxon>Ecdysozoa</taxon>
        <taxon>Arthropoda</taxon>
        <taxon>Crustacea</taxon>
        <taxon>Oligostraca</taxon>
        <taxon>Ostracoda</taxon>
        <taxon>Podocopa</taxon>
        <taxon>Podocopida</taxon>
        <taxon>Cytherocopina</taxon>
        <taxon>Cytheroidea</taxon>
        <taxon>Cytherideidae</taxon>
        <taxon>Cyprideis</taxon>
    </lineage>
</organism>
<feature type="compositionally biased region" description="Polar residues" evidence="1">
    <location>
        <begin position="461"/>
        <end position="473"/>
    </location>
</feature>
<protein>
    <submittedName>
        <fullName evidence="2">Uncharacterized protein</fullName>
    </submittedName>
</protein>
<dbReference type="OrthoDB" id="5399929at2759"/>
<dbReference type="GO" id="GO:0140445">
    <property type="term" value="C:chromosome, telomeric repeat region"/>
    <property type="evidence" value="ECO:0007669"/>
    <property type="project" value="TreeGrafter"/>
</dbReference>
<sequence length="506" mass="54852">MVNAAFRALEKLSQQHSLAAHETGGPLILDMIQETVEVLPDRCLSLPSFSHPATNRLVKCSHASVLLSLLSSPTLRANQAISQQTYTSLFRSLLSMVTRALVCPSVMTQLGIIVKDLSKGEKRIPQHLRTTWKLLLSNEKLDNEGHETVFSELAKCPVPLGVSNALLSVALQKTKEVLDVNEGDAVGHDFSGVIGLLVLSLKTAAKVIEERNCGNQAQCMHLLKNWQGLYDAFMNSAAMVVNVDPNVAALELSGKLLSSFVTADSTLNNSQSASLSSIGPMMVLSHAIHCIVGRLNFSAINQKGTAVLWSSTDTVLPLVRRYLGSSFWELSEPSQPQLYNAYHPFLVKDMVTVCANLLRKVTVPSLTKELLSLFCPLLCKVIEVPTKGSPGQRTRAIPDEDLSLLLRSMETAICNSSSVKPQELNDVLLHFVAPLFKVILKREASDLFHRPQPPIGITVPPGSTQQPSSSLSLNIPPATPRDGISPPLTAPSAEDQLAVNQSDPLC</sequence>